<proteinExistence type="predicted"/>
<evidence type="ECO:0000313" key="3">
    <source>
        <dbReference type="EMBL" id="HEC05317.1"/>
    </source>
</evidence>
<dbReference type="PANTHER" id="PTHR34386:SF1">
    <property type="entry name" value="GLUTAREDOXIN-LIKE PROTEIN NRDH"/>
    <property type="match status" value="1"/>
</dbReference>
<dbReference type="InterPro" id="IPR025392">
    <property type="entry name" value="DUF4124"/>
</dbReference>
<evidence type="ECO:0000259" key="1">
    <source>
        <dbReference type="Pfam" id="PF00462"/>
    </source>
</evidence>
<sequence length="182" mass="20246">MAGMESMKISGKGISGFSAGRTGLAMLILLQAMLLSAACVAGGIYSWKDRDGNMHFGDRPPVEVRSTQLDVKVNTVSAPDNVKNSAREYASDLARRQPDIPPRKKKVVMYSAAWCGVCKRARKYFKQHRVPFREYDIDASKSGRKAYEKYGVSSVPVIAVGRQHMRGFSPESFERFYARASK</sequence>
<dbReference type="SUPFAM" id="SSF52833">
    <property type="entry name" value="Thioredoxin-like"/>
    <property type="match status" value="1"/>
</dbReference>
<dbReference type="GO" id="GO:0045454">
    <property type="term" value="P:cell redox homeostasis"/>
    <property type="evidence" value="ECO:0007669"/>
    <property type="project" value="TreeGrafter"/>
</dbReference>
<dbReference type="InterPro" id="IPR002109">
    <property type="entry name" value="Glutaredoxin"/>
</dbReference>
<dbReference type="PANTHER" id="PTHR34386">
    <property type="entry name" value="GLUTAREDOXIN"/>
    <property type="match status" value="1"/>
</dbReference>
<dbReference type="Gene3D" id="3.40.30.10">
    <property type="entry name" value="Glutaredoxin"/>
    <property type="match status" value="1"/>
</dbReference>
<comment type="caution">
    <text evidence="3">The sequence shown here is derived from an EMBL/GenBank/DDBJ whole genome shotgun (WGS) entry which is preliminary data.</text>
</comment>
<gene>
    <name evidence="3" type="ORF">ENJ12_00560</name>
</gene>
<dbReference type="AlphaFoldDB" id="A0A831RSL5"/>
<reference evidence="3" key="1">
    <citation type="journal article" date="2020" name="mSystems">
        <title>Genome- and Community-Level Interaction Insights into Carbon Utilization and Element Cycling Functions of Hydrothermarchaeota in Hydrothermal Sediment.</title>
        <authorList>
            <person name="Zhou Z."/>
            <person name="Liu Y."/>
            <person name="Xu W."/>
            <person name="Pan J."/>
            <person name="Luo Z.H."/>
            <person name="Li M."/>
        </authorList>
    </citation>
    <scope>NUCLEOTIDE SEQUENCE [LARGE SCALE GENOMIC DNA]</scope>
    <source>
        <strain evidence="3">HyVt-458</strain>
    </source>
</reference>
<dbReference type="InterPro" id="IPR051548">
    <property type="entry name" value="Grx-like_ET"/>
</dbReference>
<feature type="domain" description="DUF4124" evidence="2">
    <location>
        <begin position="32"/>
        <end position="78"/>
    </location>
</feature>
<dbReference type="InterPro" id="IPR036249">
    <property type="entry name" value="Thioredoxin-like_sf"/>
</dbReference>
<name>A0A831RSL5_9GAMM</name>
<accession>A0A831RSL5</accession>
<dbReference type="Proteomes" id="UP000886339">
    <property type="component" value="Unassembled WGS sequence"/>
</dbReference>
<protein>
    <submittedName>
        <fullName evidence="3">Glutaredoxin family protein</fullName>
    </submittedName>
</protein>
<dbReference type="GO" id="GO:0009055">
    <property type="term" value="F:electron transfer activity"/>
    <property type="evidence" value="ECO:0007669"/>
    <property type="project" value="TreeGrafter"/>
</dbReference>
<feature type="domain" description="Glutaredoxin" evidence="1">
    <location>
        <begin position="107"/>
        <end position="164"/>
    </location>
</feature>
<dbReference type="EMBL" id="DRLF01000020">
    <property type="protein sequence ID" value="HEC05317.1"/>
    <property type="molecule type" value="Genomic_DNA"/>
</dbReference>
<dbReference type="Pfam" id="PF13511">
    <property type="entry name" value="DUF4124"/>
    <property type="match status" value="1"/>
</dbReference>
<evidence type="ECO:0000259" key="2">
    <source>
        <dbReference type="Pfam" id="PF13511"/>
    </source>
</evidence>
<dbReference type="PROSITE" id="PS51354">
    <property type="entry name" value="GLUTAREDOXIN_2"/>
    <property type="match status" value="1"/>
</dbReference>
<dbReference type="CDD" id="cd02976">
    <property type="entry name" value="NrdH"/>
    <property type="match status" value="1"/>
</dbReference>
<organism evidence="3">
    <name type="scientific">Thiolapillus brandeum</name>
    <dbReference type="NCBI Taxonomy" id="1076588"/>
    <lineage>
        <taxon>Bacteria</taxon>
        <taxon>Pseudomonadati</taxon>
        <taxon>Pseudomonadota</taxon>
        <taxon>Gammaproteobacteria</taxon>
        <taxon>Chromatiales</taxon>
        <taxon>Sedimenticolaceae</taxon>
        <taxon>Thiolapillus</taxon>
    </lineage>
</organism>
<dbReference type="Pfam" id="PF00462">
    <property type="entry name" value="Glutaredoxin"/>
    <property type="match status" value="1"/>
</dbReference>